<dbReference type="Proteomes" id="UP000317429">
    <property type="component" value="Chromosome"/>
</dbReference>
<protein>
    <submittedName>
        <fullName evidence="2">Uncharacterized protein</fullName>
    </submittedName>
</protein>
<evidence type="ECO:0000313" key="3">
    <source>
        <dbReference type="Proteomes" id="UP000317429"/>
    </source>
</evidence>
<dbReference type="AlphaFoldDB" id="A0A518DBV7"/>
<feature type="compositionally biased region" description="Basic and acidic residues" evidence="1">
    <location>
        <begin position="61"/>
        <end position="75"/>
    </location>
</feature>
<feature type="region of interest" description="Disordered" evidence="1">
    <location>
        <begin position="53"/>
        <end position="75"/>
    </location>
</feature>
<evidence type="ECO:0000256" key="1">
    <source>
        <dbReference type="SAM" id="MobiDB-lite"/>
    </source>
</evidence>
<keyword evidence="3" id="KW-1185">Reference proteome</keyword>
<reference evidence="2 3" key="1">
    <citation type="submission" date="2019-02" db="EMBL/GenBank/DDBJ databases">
        <title>Deep-cultivation of Planctomycetes and their phenomic and genomic characterization uncovers novel biology.</title>
        <authorList>
            <person name="Wiegand S."/>
            <person name="Jogler M."/>
            <person name="Boedeker C."/>
            <person name="Pinto D."/>
            <person name="Vollmers J."/>
            <person name="Rivas-Marin E."/>
            <person name="Kohn T."/>
            <person name="Peeters S.H."/>
            <person name="Heuer A."/>
            <person name="Rast P."/>
            <person name="Oberbeckmann S."/>
            <person name="Bunk B."/>
            <person name="Jeske O."/>
            <person name="Meyerdierks A."/>
            <person name="Storesund J.E."/>
            <person name="Kallscheuer N."/>
            <person name="Luecker S."/>
            <person name="Lage O.M."/>
            <person name="Pohl T."/>
            <person name="Merkel B.J."/>
            <person name="Hornburger P."/>
            <person name="Mueller R.-W."/>
            <person name="Bruemmer F."/>
            <person name="Labrenz M."/>
            <person name="Spormann A.M."/>
            <person name="Op den Camp H."/>
            <person name="Overmann J."/>
            <person name="Amann R."/>
            <person name="Jetten M.S.M."/>
            <person name="Mascher T."/>
            <person name="Medema M.H."/>
            <person name="Devos D.P."/>
            <person name="Kaster A.-K."/>
            <person name="Ovreas L."/>
            <person name="Rohde M."/>
            <person name="Galperin M.Y."/>
            <person name="Jogler C."/>
        </authorList>
    </citation>
    <scope>NUCLEOTIDE SEQUENCE [LARGE SCALE GENOMIC DNA]</scope>
    <source>
        <strain evidence="2 3">Pla175</strain>
    </source>
</reference>
<name>A0A518DBV7_9BACT</name>
<organism evidence="2 3">
    <name type="scientific">Pirellulimonas nuda</name>
    <dbReference type="NCBI Taxonomy" id="2528009"/>
    <lineage>
        <taxon>Bacteria</taxon>
        <taxon>Pseudomonadati</taxon>
        <taxon>Planctomycetota</taxon>
        <taxon>Planctomycetia</taxon>
        <taxon>Pirellulales</taxon>
        <taxon>Lacipirellulaceae</taxon>
        <taxon>Pirellulimonas</taxon>
    </lineage>
</organism>
<gene>
    <name evidence="2" type="ORF">Pla175_23320</name>
</gene>
<evidence type="ECO:0000313" key="2">
    <source>
        <dbReference type="EMBL" id="QDU88948.1"/>
    </source>
</evidence>
<proteinExistence type="predicted"/>
<dbReference type="EMBL" id="CP036291">
    <property type="protein sequence ID" value="QDU88948.1"/>
    <property type="molecule type" value="Genomic_DNA"/>
</dbReference>
<sequence>MYDETFRRDSVLPVARNEGYTLEAATASLRLVVLGRTARLQFEDRAVEPRPGDHVCLASGQRDRTEWKLSDEPRG</sequence>
<dbReference type="KEGG" id="pnd:Pla175_23320"/>
<accession>A0A518DBV7</accession>